<dbReference type="InterPro" id="IPR006357">
    <property type="entry name" value="HAD-SF_hydro_IIA"/>
</dbReference>
<dbReference type="Proteomes" id="UP000504634">
    <property type="component" value="Unplaced"/>
</dbReference>
<dbReference type="GO" id="GO:0005737">
    <property type="term" value="C:cytoplasm"/>
    <property type="evidence" value="ECO:0007669"/>
    <property type="project" value="TreeGrafter"/>
</dbReference>
<feature type="binding site" evidence="4">
    <location>
        <position position="73"/>
    </location>
    <ligand>
        <name>Mg(2+)</name>
        <dbReference type="ChEBI" id="CHEBI:18420"/>
    </ligand>
</feature>
<evidence type="ECO:0000256" key="2">
    <source>
        <dbReference type="PIRSR" id="PIRSR000915-1"/>
    </source>
</evidence>
<evidence type="ECO:0000256" key="1">
    <source>
        <dbReference type="ARBA" id="ARBA00022801"/>
    </source>
</evidence>
<dbReference type="Pfam" id="PF13344">
    <property type="entry name" value="Hydrolase_6"/>
    <property type="match status" value="1"/>
</dbReference>
<evidence type="ECO:0000313" key="5">
    <source>
        <dbReference type="Proteomes" id="UP000504634"/>
    </source>
</evidence>
<accession>A0A6J2UA12</accession>
<keyword evidence="4" id="KW-0479">Metal-binding</keyword>
<feature type="binding site" evidence="4">
    <location>
        <position position="75"/>
    </location>
    <ligand>
        <name>Mg(2+)</name>
        <dbReference type="ChEBI" id="CHEBI:18420"/>
    </ligand>
</feature>
<feature type="active site" description="Nucleophile" evidence="2">
    <location>
        <position position="73"/>
    </location>
</feature>
<reference evidence="6" key="1">
    <citation type="submission" date="2025-08" db="UniProtKB">
        <authorList>
            <consortium name="RefSeq"/>
        </authorList>
    </citation>
    <scope>IDENTIFICATION</scope>
    <source>
        <strain evidence="6">11010-0011.00</strain>
        <tissue evidence="6">Whole body</tissue>
    </source>
</reference>
<dbReference type="InterPro" id="IPR023214">
    <property type="entry name" value="HAD_sf"/>
</dbReference>
<dbReference type="InterPro" id="IPR006349">
    <property type="entry name" value="PGP_euk"/>
</dbReference>
<dbReference type="CDD" id="cd07532">
    <property type="entry name" value="HAD_PNPase_UmpH-like"/>
    <property type="match status" value="1"/>
</dbReference>
<dbReference type="NCBIfam" id="TIGR01460">
    <property type="entry name" value="HAD-SF-IIA"/>
    <property type="match status" value="1"/>
</dbReference>
<dbReference type="PANTHER" id="PTHR19288">
    <property type="entry name" value="4-NITROPHENYLPHOSPHATASE-RELATED"/>
    <property type="match status" value="1"/>
</dbReference>
<dbReference type="PANTHER" id="PTHR19288:SF93">
    <property type="entry name" value="FI11325P-RELATED"/>
    <property type="match status" value="1"/>
</dbReference>
<keyword evidence="5" id="KW-1185">Reference proteome</keyword>
<evidence type="ECO:0000256" key="4">
    <source>
        <dbReference type="PIRSR" id="PIRSR000915-3"/>
    </source>
</evidence>
<feature type="binding site" evidence="4">
    <location>
        <position position="291"/>
    </location>
    <ligand>
        <name>Mg(2+)</name>
        <dbReference type="ChEBI" id="CHEBI:18420"/>
    </ligand>
</feature>
<dbReference type="RefSeq" id="XP_030385189.1">
    <property type="nucleotide sequence ID" value="XM_030529329.1"/>
</dbReference>
<dbReference type="GO" id="GO:0016791">
    <property type="term" value="F:phosphatase activity"/>
    <property type="evidence" value="ECO:0007669"/>
    <property type="project" value="InterPro"/>
</dbReference>
<evidence type="ECO:0000313" key="6">
    <source>
        <dbReference type="RefSeq" id="XP_030385189.1"/>
    </source>
</evidence>
<feature type="binding site" evidence="3">
    <location>
        <position position="266"/>
    </location>
    <ligand>
        <name>substrate</name>
    </ligand>
</feature>
<protein>
    <submittedName>
        <fullName evidence="6">Glycerol-3-phosphate phosphatase</fullName>
    </submittedName>
</protein>
<dbReference type="OrthoDB" id="413953at2759"/>
<dbReference type="Pfam" id="PF13242">
    <property type="entry name" value="Hydrolase_like"/>
    <property type="match status" value="1"/>
</dbReference>
<dbReference type="PIRSF" id="PIRSF000915">
    <property type="entry name" value="PGP-type_phosphatase"/>
    <property type="match status" value="1"/>
</dbReference>
<dbReference type="NCBIfam" id="TIGR01452">
    <property type="entry name" value="PGP_euk"/>
    <property type="match status" value="1"/>
</dbReference>
<name>A0A6J2UA12_DROLE</name>
<dbReference type="Gene3D" id="3.40.50.1000">
    <property type="entry name" value="HAD superfamily/HAD-like"/>
    <property type="match status" value="2"/>
</dbReference>
<sequence>MLLPRFTLNKLLVRCLNLTMAGRNSQLTPSNRSSSQSRSSNSKQFKQTCTQLLDLPPAKVTEWLQSFDAVISDCDGVLWVYGKAIEGSVDVMNQLKSMGKSIYFCTNNSTKTRSELLVKGVELGFNIDQNSIISTAHATAAYLKQRNFNKRVYVIGSTGITQELDAVGIKHTDVGPDPMPGSLNEFMTQHLKLDTDIGAVVVGFDEHFSFPKMTKAATYLNDKKCLFIATNTDERFPMPTHVVPGSGSFVRAIQTCAEREPFIIGKPNPAICEQLIRANKVNPARTLMIGDRANTDILLGYNCGFQTLLVGSGIHQLSDVEQWKKSNNPEDKKLIPDVYLPKLGDLLPALLTDRANIY</sequence>
<dbReference type="GeneID" id="115632256"/>
<dbReference type="InterPro" id="IPR036412">
    <property type="entry name" value="HAD-like_sf"/>
</dbReference>
<dbReference type="AlphaFoldDB" id="A0A6J2UA12"/>
<dbReference type="FunFam" id="3.40.50.1000:FF:000245">
    <property type="entry name" value="4-nitrophenyl phosphatase"/>
    <property type="match status" value="1"/>
</dbReference>
<dbReference type="SUPFAM" id="SSF56784">
    <property type="entry name" value="HAD-like"/>
    <property type="match status" value="1"/>
</dbReference>
<feature type="active site" description="Proton donor" evidence="2">
    <location>
        <position position="75"/>
    </location>
</feature>
<keyword evidence="1" id="KW-0378">Hydrolase</keyword>
<comment type="cofactor">
    <cofactor evidence="4">
        <name>Mg(2+)</name>
        <dbReference type="ChEBI" id="CHEBI:18420"/>
    </cofactor>
    <text evidence="4">Divalent metal ions. Mg(2+) is the most effective.</text>
</comment>
<evidence type="ECO:0000256" key="3">
    <source>
        <dbReference type="PIRSR" id="PIRSR000915-2"/>
    </source>
</evidence>
<organism evidence="5 6">
    <name type="scientific">Drosophila lebanonensis</name>
    <name type="common">Fruit fly</name>
    <name type="synonym">Scaptodrosophila lebanonensis</name>
    <dbReference type="NCBI Taxonomy" id="7225"/>
    <lineage>
        <taxon>Eukaryota</taxon>
        <taxon>Metazoa</taxon>
        <taxon>Ecdysozoa</taxon>
        <taxon>Arthropoda</taxon>
        <taxon>Hexapoda</taxon>
        <taxon>Insecta</taxon>
        <taxon>Pterygota</taxon>
        <taxon>Neoptera</taxon>
        <taxon>Endopterygota</taxon>
        <taxon>Diptera</taxon>
        <taxon>Brachycera</taxon>
        <taxon>Muscomorpha</taxon>
        <taxon>Ephydroidea</taxon>
        <taxon>Drosophilidae</taxon>
        <taxon>Scaptodrosophila</taxon>
    </lineage>
</organism>
<proteinExistence type="predicted"/>
<gene>
    <name evidence="6" type="primary">LOC115632256</name>
</gene>
<keyword evidence="4" id="KW-0460">Magnesium</keyword>
<dbReference type="GO" id="GO:0046872">
    <property type="term" value="F:metal ion binding"/>
    <property type="evidence" value="ECO:0007669"/>
    <property type="project" value="UniProtKB-KW"/>
</dbReference>